<evidence type="ECO:0000313" key="2">
    <source>
        <dbReference type="Proteomes" id="UP000246800"/>
    </source>
</evidence>
<name>A0A317YQ62_STAPS</name>
<dbReference type="RefSeq" id="WP_110179308.1">
    <property type="nucleotide sequence ID" value="NZ_JBJKDD010000013.1"/>
</dbReference>
<dbReference type="AlphaFoldDB" id="A0A317YQ62"/>
<comment type="caution">
    <text evidence="1">The sequence shown here is derived from an EMBL/GenBank/DDBJ whole genome shotgun (WGS) entry which is preliminary data.</text>
</comment>
<gene>
    <name evidence="1" type="ORF">DD902_10675</name>
</gene>
<dbReference type="EMBL" id="QEIT01000068">
    <property type="protein sequence ID" value="PWZ73473.1"/>
    <property type="molecule type" value="Genomic_DNA"/>
</dbReference>
<reference evidence="1 2" key="1">
    <citation type="journal article" date="2018" name="Vet. Microbiol.">
        <title>Clonal diversity and geographic distribution of methicillin-resistant Staphylococcus pseudintermedius from Australian animals: Discovery of novel sequence types.</title>
        <authorList>
            <person name="Worthing K.A."/>
            <person name="Abraham S."/>
            <person name="Coombs G.W."/>
            <person name="Pang S."/>
            <person name="Saputra S."/>
            <person name="Jordan D."/>
            <person name="Trott D.J."/>
            <person name="Norris J.M."/>
        </authorList>
    </citation>
    <scope>NUCLEOTIDE SEQUENCE [LARGE SCALE GENOMIC DNA]</scope>
    <source>
        <strain evidence="1 2">ST525 1</strain>
    </source>
</reference>
<dbReference type="Proteomes" id="UP000246800">
    <property type="component" value="Unassembled WGS sequence"/>
</dbReference>
<sequence>MEHGSKEYWHNELIKCSKERDDLKRKLDDVVDLFNAHLHHKKAWSDNPYYDVVQRRLNQIIDGYPLKTTRLQRLYSTEIEQCLKNKNLDECLFLLEKIQMDLEEDE</sequence>
<proteinExistence type="predicted"/>
<evidence type="ECO:0000313" key="1">
    <source>
        <dbReference type="EMBL" id="PWZ73473.1"/>
    </source>
</evidence>
<protein>
    <submittedName>
        <fullName evidence="1">Uncharacterized protein</fullName>
    </submittedName>
</protein>
<accession>A0A317YQ62</accession>
<organism evidence="1 2">
    <name type="scientific">Staphylococcus pseudintermedius</name>
    <dbReference type="NCBI Taxonomy" id="283734"/>
    <lineage>
        <taxon>Bacteria</taxon>
        <taxon>Bacillati</taxon>
        <taxon>Bacillota</taxon>
        <taxon>Bacilli</taxon>
        <taxon>Bacillales</taxon>
        <taxon>Staphylococcaceae</taxon>
        <taxon>Staphylococcus</taxon>
        <taxon>Staphylococcus intermedius group</taxon>
    </lineage>
</organism>